<dbReference type="Proteomes" id="UP000237441">
    <property type="component" value="Unassembled WGS sequence"/>
</dbReference>
<reference evidence="2 3" key="1">
    <citation type="submission" date="2016-07" db="EMBL/GenBank/DDBJ databases">
        <title>Comparative genomics of the entomopathogenic fungus Beauveria bassiana.</title>
        <authorList>
            <person name="Valero Jimenez C.A."/>
            <person name="Zwaan B.J."/>
            <person name="Van Kan J.A."/>
            <person name="Takken W."/>
            <person name="Debets A.J."/>
            <person name="Schoustra S.E."/>
            <person name="Koenraadt C.J."/>
        </authorList>
    </citation>
    <scope>NUCLEOTIDE SEQUENCE [LARGE SCALE GENOMIC DNA]</scope>
    <source>
        <strain evidence="2 3">ARSEF 8028</strain>
    </source>
</reference>
<dbReference type="AlphaFoldDB" id="A0A2S7YH35"/>
<sequence length="287" mass="30983">MSETATIASSTSSGRPALDLTETIPLTRTPNIRLLGAAAAAAITASTSTTTHESFLLREKFIYATSCTPVTAVYHISTRNTRSGKPWQLALSRLLPSETRLLSSASASTTTSPLPLIKYDDDLTLYTGEKLAVPISIGQKPLLCIRGRRAGSSSSSSSSSSTIIVEKTLGRSRTYKFWRMTPIRRPLNKAEEERMQALMHKRGYRTSDDWRKELVYTAQQGRAGGAAAATTEWTDERGVVVARESDGQLVMTGGAEAVEASARDLLVACWASSNFVLSSRENESAAA</sequence>
<organism evidence="2 3">
    <name type="scientific">Beauveria bassiana</name>
    <name type="common">White muscardine disease fungus</name>
    <name type="synonym">Tritirachium shiotae</name>
    <dbReference type="NCBI Taxonomy" id="176275"/>
    <lineage>
        <taxon>Eukaryota</taxon>
        <taxon>Fungi</taxon>
        <taxon>Dikarya</taxon>
        <taxon>Ascomycota</taxon>
        <taxon>Pezizomycotina</taxon>
        <taxon>Sordariomycetes</taxon>
        <taxon>Hypocreomycetidae</taxon>
        <taxon>Hypocreales</taxon>
        <taxon>Cordycipitaceae</taxon>
        <taxon>Beauveria</taxon>
    </lineage>
</organism>
<gene>
    <name evidence="2" type="ORF">BB8028_0005g10130</name>
</gene>
<evidence type="ECO:0000313" key="3">
    <source>
        <dbReference type="Proteomes" id="UP000237441"/>
    </source>
</evidence>
<feature type="region of interest" description="Disordered" evidence="1">
    <location>
        <begin position="1"/>
        <end position="22"/>
    </location>
</feature>
<comment type="caution">
    <text evidence="2">The sequence shown here is derived from an EMBL/GenBank/DDBJ whole genome shotgun (WGS) entry which is preliminary data.</text>
</comment>
<feature type="compositionally biased region" description="Low complexity" evidence="1">
    <location>
        <begin position="1"/>
        <end position="13"/>
    </location>
</feature>
<dbReference type="EMBL" id="JRHA01000005">
    <property type="protein sequence ID" value="PQK15500.1"/>
    <property type="molecule type" value="Genomic_DNA"/>
</dbReference>
<protein>
    <submittedName>
        <fullName evidence="2">Uncharacterized protein</fullName>
    </submittedName>
</protein>
<accession>A0A2S7YH35</accession>
<evidence type="ECO:0000256" key="1">
    <source>
        <dbReference type="SAM" id="MobiDB-lite"/>
    </source>
</evidence>
<dbReference type="OrthoDB" id="4820872at2759"/>
<proteinExistence type="predicted"/>
<name>A0A2S7YH35_BEABA</name>
<evidence type="ECO:0000313" key="2">
    <source>
        <dbReference type="EMBL" id="PQK15500.1"/>
    </source>
</evidence>